<dbReference type="PANTHER" id="PTHR10174:SF213">
    <property type="entry name" value="CRAL-TRIO DOMAIN-CONTAINING PROTEIN"/>
    <property type="match status" value="1"/>
</dbReference>
<gene>
    <name evidence="4" type="primary">LOC108566124</name>
</gene>
<evidence type="ECO:0000256" key="1">
    <source>
        <dbReference type="SAM" id="MobiDB-lite"/>
    </source>
</evidence>
<dbReference type="InterPro" id="IPR036273">
    <property type="entry name" value="CRAL/TRIO_N_dom_sf"/>
</dbReference>
<dbReference type="RefSeq" id="XP_017781335.1">
    <property type="nucleotide sequence ID" value="XM_017925846.1"/>
</dbReference>
<sequence length="294" mass="33973">MATNSVDVEAMYERVKDLKREDIKILQEWLKMQPHLPEITELQLILFLHSCYYSIEATKKCIDYFYTARTHCPEFFKDRDPRKYVKKYENFCNAPLPKLSPEGYGIMYTSIINTDPAYYDYEFQTKTSDMAMNLWLQQVGCLEGHVIILDYAGSTFAHLTKTNLTAIKKSLQYFQEGFPFRLKALHFCNPPPFLDSLINLLKPIISKELFNMIHVHQRNDLTKSIPADCLPDAVGGTLSKKEIHANVIKNLLENADYFVEDEKKCSDESKRPGKPKNASDLFGVEGTFKKLDID</sequence>
<dbReference type="PROSITE" id="PS50191">
    <property type="entry name" value="CRAL_TRIO"/>
    <property type="match status" value="1"/>
</dbReference>
<dbReference type="InterPro" id="IPR001251">
    <property type="entry name" value="CRAL-TRIO_dom"/>
</dbReference>
<name>A0ABM1N3D5_NICVS</name>
<evidence type="ECO:0000313" key="4">
    <source>
        <dbReference type="RefSeq" id="XP_017781335.1"/>
    </source>
</evidence>
<dbReference type="SUPFAM" id="SSF46938">
    <property type="entry name" value="CRAL/TRIO N-terminal domain"/>
    <property type="match status" value="1"/>
</dbReference>
<protein>
    <submittedName>
        <fullName evidence="4">Alpha-tocopherol transfer protein-like</fullName>
    </submittedName>
</protein>
<dbReference type="Pfam" id="PF00650">
    <property type="entry name" value="CRAL_TRIO"/>
    <property type="match status" value="1"/>
</dbReference>
<dbReference type="SMART" id="SM00516">
    <property type="entry name" value="SEC14"/>
    <property type="match status" value="1"/>
</dbReference>
<dbReference type="Gene3D" id="3.40.525.10">
    <property type="entry name" value="CRAL-TRIO lipid binding domain"/>
    <property type="match status" value="1"/>
</dbReference>
<dbReference type="PRINTS" id="PR00180">
    <property type="entry name" value="CRETINALDHBP"/>
</dbReference>
<dbReference type="InterPro" id="IPR036865">
    <property type="entry name" value="CRAL-TRIO_dom_sf"/>
</dbReference>
<dbReference type="Proteomes" id="UP000695000">
    <property type="component" value="Unplaced"/>
</dbReference>
<reference evidence="4" key="1">
    <citation type="submission" date="2025-08" db="UniProtKB">
        <authorList>
            <consortium name="RefSeq"/>
        </authorList>
    </citation>
    <scope>IDENTIFICATION</scope>
    <source>
        <tissue evidence="4">Whole Larva</tissue>
    </source>
</reference>
<proteinExistence type="predicted"/>
<dbReference type="Gene3D" id="1.20.5.1200">
    <property type="entry name" value="Alpha-tocopherol transfer"/>
    <property type="match status" value="1"/>
</dbReference>
<organism evidence="3 4">
    <name type="scientific">Nicrophorus vespilloides</name>
    <name type="common">Boreal carrion beetle</name>
    <dbReference type="NCBI Taxonomy" id="110193"/>
    <lineage>
        <taxon>Eukaryota</taxon>
        <taxon>Metazoa</taxon>
        <taxon>Ecdysozoa</taxon>
        <taxon>Arthropoda</taxon>
        <taxon>Hexapoda</taxon>
        <taxon>Insecta</taxon>
        <taxon>Pterygota</taxon>
        <taxon>Neoptera</taxon>
        <taxon>Endopterygota</taxon>
        <taxon>Coleoptera</taxon>
        <taxon>Polyphaga</taxon>
        <taxon>Staphyliniformia</taxon>
        <taxon>Silphidae</taxon>
        <taxon>Nicrophorinae</taxon>
        <taxon>Nicrophorus</taxon>
    </lineage>
</organism>
<accession>A0ABM1N3D5</accession>
<dbReference type="PANTHER" id="PTHR10174">
    <property type="entry name" value="ALPHA-TOCOPHEROL TRANSFER PROTEIN-RELATED"/>
    <property type="match status" value="1"/>
</dbReference>
<evidence type="ECO:0000313" key="3">
    <source>
        <dbReference type="Proteomes" id="UP000695000"/>
    </source>
</evidence>
<evidence type="ECO:0000259" key="2">
    <source>
        <dbReference type="PROSITE" id="PS50191"/>
    </source>
</evidence>
<dbReference type="GeneID" id="108566124"/>
<dbReference type="CDD" id="cd00170">
    <property type="entry name" value="SEC14"/>
    <property type="match status" value="1"/>
</dbReference>
<dbReference type="SUPFAM" id="SSF52087">
    <property type="entry name" value="CRAL/TRIO domain"/>
    <property type="match status" value="1"/>
</dbReference>
<feature type="region of interest" description="Disordered" evidence="1">
    <location>
        <begin position="264"/>
        <end position="294"/>
    </location>
</feature>
<feature type="domain" description="CRAL-TRIO" evidence="2">
    <location>
        <begin position="147"/>
        <end position="242"/>
    </location>
</feature>
<keyword evidence="3" id="KW-1185">Reference proteome</keyword>